<evidence type="ECO:0000313" key="9">
    <source>
        <dbReference type="Proteomes" id="UP000318447"/>
    </source>
</evidence>
<name>A0A504WVA1_LEIDO</name>
<dbReference type="FunFam" id="1.20.5.110:FF:000178">
    <property type="entry name" value="Qc-SNARE protein, putative"/>
    <property type="match status" value="1"/>
</dbReference>
<dbReference type="Gene3D" id="1.20.5.110">
    <property type="match status" value="1"/>
</dbReference>
<dbReference type="AlphaFoldDB" id="A0A504WVA1"/>
<evidence type="ECO:0000256" key="1">
    <source>
        <dbReference type="ARBA" id="ARBA00004167"/>
    </source>
</evidence>
<keyword evidence="2" id="KW-0813">Transport</keyword>
<dbReference type="EMBL" id="RHLC01000018">
    <property type="protein sequence ID" value="TPP40632.1"/>
    <property type="molecule type" value="Genomic_DNA"/>
</dbReference>
<organism evidence="8 9">
    <name type="scientific">Leishmania donovani</name>
    <dbReference type="NCBI Taxonomy" id="5661"/>
    <lineage>
        <taxon>Eukaryota</taxon>
        <taxon>Discoba</taxon>
        <taxon>Euglenozoa</taxon>
        <taxon>Kinetoplastea</taxon>
        <taxon>Metakinetoplastina</taxon>
        <taxon>Trypanosomatida</taxon>
        <taxon>Trypanosomatidae</taxon>
        <taxon>Leishmaniinae</taxon>
        <taxon>Leishmania</taxon>
    </lineage>
</organism>
<dbReference type="VEuPathDB" id="TriTrypDB:LdBPK_250090.1"/>
<evidence type="ECO:0000313" key="8">
    <source>
        <dbReference type="EMBL" id="TPP40632.1"/>
    </source>
</evidence>
<keyword evidence="4 6" id="KW-1133">Transmembrane helix</keyword>
<accession>A0A504WVA1</accession>
<evidence type="ECO:0000256" key="2">
    <source>
        <dbReference type="ARBA" id="ARBA00022448"/>
    </source>
</evidence>
<feature type="transmembrane region" description="Helical" evidence="6">
    <location>
        <begin position="167"/>
        <end position="185"/>
    </location>
</feature>
<dbReference type="GO" id="GO:0012505">
    <property type="term" value="C:endomembrane system"/>
    <property type="evidence" value="ECO:0007669"/>
    <property type="project" value="UniProtKB-ARBA"/>
</dbReference>
<keyword evidence="3 6" id="KW-0812">Transmembrane</keyword>
<feature type="domain" description="T-SNARE coiled-coil homology" evidence="7">
    <location>
        <begin position="96"/>
        <end position="158"/>
    </location>
</feature>
<comment type="subcellular location">
    <subcellularLocation>
        <location evidence="1">Membrane</location>
        <topology evidence="1">Single-pass membrane protein</topology>
    </subcellularLocation>
</comment>
<dbReference type="SUPFAM" id="SSF58038">
    <property type="entry name" value="SNARE fusion complex"/>
    <property type="match status" value="1"/>
</dbReference>
<sequence length="248" mass="28349">MFSQCCALYRNFFARTFQGGMGANVKRPYRIDIRMEHDKKRRIRRRNIGARRMMKSYGSRGGAQTWERTMQSSLYGNSKAAKASTNPTNRYEHMEEEIHRENEAMLRALGSSVAHMKTMAGHLNREAEEQNELLRSLDKVFQTARCGVNSAVSSVKSVMGRYGWKHTAAFGCIGFLLLYFIYAVFLKQAGPRAYAAKGEEQMDDAEFEFFEDDLWFLDELCDENVGDLFSYIPSSDATLLGHDEPPSK</sequence>
<comment type="caution">
    <text evidence="8">The sequence shown here is derived from an EMBL/GenBank/DDBJ whole genome shotgun (WGS) entry which is preliminary data.</text>
</comment>
<dbReference type="VEuPathDB" id="TriTrypDB:LdCL_250006000"/>
<evidence type="ECO:0000259" key="7">
    <source>
        <dbReference type="PROSITE" id="PS50192"/>
    </source>
</evidence>
<dbReference type="VEuPathDB" id="TriTrypDB:LDHU3_25.0130"/>
<dbReference type="PANTHER" id="PTHR12791">
    <property type="entry name" value="GOLGI SNARE BET1-RELATED"/>
    <property type="match status" value="1"/>
</dbReference>
<evidence type="ECO:0000256" key="6">
    <source>
        <dbReference type="SAM" id="Phobius"/>
    </source>
</evidence>
<reference evidence="9" key="1">
    <citation type="submission" date="2019-02" db="EMBL/GenBank/DDBJ databases">
        <title>FDA dAtabase for Regulatory Grade micrObial Sequences (FDA-ARGOS): Supporting development and validation of Infectious Disease Dx tests.</title>
        <authorList>
            <person name="Duncan R."/>
            <person name="Fisher C."/>
            <person name="Tallon L."/>
            <person name="Sadzewicz L."/>
            <person name="Sengamalay N."/>
            <person name="Ott S."/>
            <person name="Godinez A."/>
            <person name="Nagaraj S."/>
            <person name="Vavikolanu K."/>
            <person name="Nadendla S."/>
            <person name="Aluvathingal J."/>
            <person name="Sichtig H."/>
        </authorList>
    </citation>
    <scope>NUCLEOTIDE SEQUENCE [LARGE SCALE GENOMIC DNA]</scope>
    <source>
        <strain evidence="9">FDAARGOS_361</strain>
    </source>
</reference>
<dbReference type="GO" id="GO:0005737">
    <property type="term" value="C:cytoplasm"/>
    <property type="evidence" value="ECO:0007669"/>
    <property type="project" value="UniProtKB-ARBA"/>
</dbReference>
<dbReference type="CDD" id="cd15841">
    <property type="entry name" value="SNARE_Qc"/>
    <property type="match status" value="1"/>
</dbReference>
<protein>
    <recommendedName>
        <fullName evidence="7">t-SNARE coiled-coil homology domain-containing protein</fullName>
    </recommendedName>
</protein>
<dbReference type="InterPro" id="IPR000727">
    <property type="entry name" value="T_SNARE_dom"/>
</dbReference>
<evidence type="ECO:0000256" key="5">
    <source>
        <dbReference type="ARBA" id="ARBA00023136"/>
    </source>
</evidence>
<dbReference type="Proteomes" id="UP000318447">
    <property type="component" value="Unassembled WGS sequence"/>
</dbReference>
<evidence type="ECO:0000256" key="4">
    <source>
        <dbReference type="ARBA" id="ARBA00022989"/>
    </source>
</evidence>
<evidence type="ECO:0000256" key="3">
    <source>
        <dbReference type="ARBA" id="ARBA00022692"/>
    </source>
</evidence>
<dbReference type="CDD" id="cd23262">
    <property type="entry name" value="mt-LAF20-like"/>
    <property type="match status" value="1"/>
</dbReference>
<gene>
    <name evidence="8" type="ORF">CGC21_8150</name>
</gene>
<dbReference type="GO" id="GO:0016020">
    <property type="term" value="C:membrane"/>
    <property type="evidence" value="ECO:0007669"/>
    <property type="project" value="UniProtKB-SubCell"/>
</dbReference>
<keyword evidence="5 6" id="KW-0472">Membrane</keyword>
<dbReference type="PROSITE" id="PS50192">
    <property type="entry name" value="T_SNARE"/>
    <property type="match status" value="1"/>
</dbReference>
<proteinExistence type="predicted"/>